<comment type="caution">
    <text evidence="3">The sequence shown here is derived from an EMBL/GenBank/DDBJ whole genome shotgun (WGS) entry which is preliminary data.</text>
</comment>
<organism evidence="3 4">
    <name type="scientific">Corynebacterium gallinarum</name>
    <dbReference type="NCBI Taxonomy" id="2762214"/>
    <lineage>
        <taxon>Bacteria</taxon>
        <taxon>Bacillati</taxon>
        <taxon>Actinomycetota</taxon>
        <taxon>Actinomycetes</taxon>
        <taxon>Mycobacteriales</taxon>
        <taxon>Corynebacteriaceae</taxon>
        <taxon>Corynebacterium</taxon>
    </lineage>
</organism>
<evidence type="ECO:0000313" key="3">
    <source>
        <dbReference type="EMBL" id="MBD8030637.1"/>
    </source>
</evidence>
<keyword evidence="2" id="KW-0472">Membrane</keyword>
<sequence>MLTWIVMIVVLAALVVLFSWLFAKMFGRGEKAMPLPDNEEIIEHNRRVVGQGDIDDIVFETVLRGYRQDQVDDVVAHLNWKINTLTTRLDKLGDTGSKTAVEQGFHSTPVRPREDTFPTGNPENG</sequence>
<dbReference type="NCBIfam" id="TIGR03544">
    <property type="entry name" value="DivI1A_domain"/>
    <property type="match status" value="1"/>
</dbReference>
<dbReference type="AlphaFoldDB" id="A0A8I0HQR2"/>
<name>A0A8I0HQR2_9CORY</name>
<keyword evidence="4" id="KW-1185">Reference proteome</keyword>
<gene>
    <name evidence="3" type="ORF">H9627_09955</name>
</gene>
<dbReference type="InterPro" id="IPR019933">
    <property type="entry name" value="DivIVA_domain"/>
</dbReference>
<evidence type="ECO:0000256" key="1">
    <source>
        <dbReference type="SAM" id="MobiDB-lite"/>
    </source>
</evidence>
<feature type="region of interest" description="Disordered" evidence="1">
    <location>
        <begin position="91"/>
        <end position="125"/>
    </location>
</feature>
<dbReference type="Proteomes" id="UP000650224">
    <property type="component" value="Unassembled WGS sequence"/>
</dbReference>
<feature type="transmembrane region" description="Helical" evidence="2">
    <location>
        <begin position="6"/>
        <end position="23"/>
    </location>
</feature>
<protein>
    <submittedName>
        <fullName evidence="3">DivIVA domain-containing protein</fullName>
    </submittedName>
</protein>
<evidence type="ECO:0000313" key="4">
    <source>
        <dbReference type="Proteomes" id="UP000650224"/>
    </source>
</evidence>
<evidence type="ECO:0000256" key="2">
    <source>
        <dbReference type="SAM" id="Phobius"/>
    </source>
</evidence>
<keyword evidence="2" id="KW-0812">Transmembrane</keyword>
<dbReference type="RefSeq" id="WP_191733877.1">
    <property type="nucleotide sequence ID" value="NZ_JACSPR010000006.1"/>
</dbReference>
<keyword evidence="2" id="KW-1133">Transmembrane helix</keyword>
<accession>A0A8I0HQR2</accession>
<proteinExistence type="predicted"/>
<dbReference type="EMBL" id="JACSPR010000006">
    <property type="protein sequence ID" value="MBD8030637.1"/>
    <property type="molecule type" value="Genomic_DNA"/>
</dbReference>
<reference evidence="3 4" key="1">
    <citation type="submission" date="2020-08" db="EMBL/GenBank/DDBJ databases">
        <title>A Genomic Blueprint of the Chicken Gut Microbiome.</title>
        <authorList>
            <person name="Gilroy R."/>
            <person name="Ravi A."/>
            <person name="Getino M."/>
            <person name="Pursley I."/>
            <person name="Horton D.L."/>
            <person name="Alikhan N.-F."/>
            <person name="Baker D."/>
            <person name="Gharbi K."/>
            <person name="Hall N."/>
            <person name="Watson M."/>
            <person name="Adriaenssens E.M."/>
            <person name="Foster-Nyarko E."/>
            <person name="Jarju S."/>
            <person name="Secka A."/>
            <person name="Antonio M."/>
            <person name="Oren A."/>
            <person name="Chaudhuri R."/>
            <person name="La Ragione R.M."/>
            <person name="Hildebrand F."/>
            <person name="Pallen M.J."/>
        </authorList>
    </citation>
    <scope>NUCLEOTIDE SEQUENCE [LARGE SCALE GENOMIC DNA]</scope>
    <source>
        <strain evidence="3 4">Sa1YVA5</strain>
    </source>
</reference>